<comment type="similarity">
    <text evidence="1">Belongs to the 'phage' integrase family.</text>
</comment>
<evidence type="ECO:0000256" key="2">
    <source>
        <dbReference type="ARBA" id="ARBA00023125"/>
    </source>
</evidence>
<dbReference type="EMBL" id="JALPRF010000013">
    <property type="protein sequence ID" value="MCK8495905.1"/>
    <property type="molecule type" value="Genomic_DNA"/>
</dbReference>
<dbReference type="InterPro" id="IPR013762">
    <property type="entry name" value="Integrase-like_cat_sf"/>
</dbReference>
<evidence type="ECO:0000313" key="6">
    <source>
        <dbReference type="Proteomes" id="UP001202180"/>
    </source>
</evidence>
<comment type="caution">
    <text evidence="5">The sequence shown here is derived from an EMBL/GenBank/DDBJ whole genome shotgun (WGS) entry which is preliminary data.</text>
</comment>
<protein>
    <submittedName>
        <fullName evidence="5">Site-specific integrase</fullName>
    </submittedName>
</protein>
<dbReference type="InterPro" id="IPR050090">
    <property type="entry name" value="Tyrosine_recombinase_XerCD"/>
</dbReference>
<evidence type="ECO:0000259" key="4">
    <source>
        <dbReference type="PROSITE" id="PS51898"/>
    </source>
</evidence>
<dbReference type="InterPro" id="IPR010998">
    <property type="entry name" value="Integrase_recombinase_N"/>
</dbReference>
<dbReference type="Proteomes" id="UP001202180">
    <property type="component" value="Unassembled WGS sequence"/>
</dbReference>
<evidence type="ECO:0000256" key="1">
    <source>
        <dbReference type="ARBA" id="ARBA00008857"/>
    </source>
</evidence>
<dbReference type="InterPro" id="IPR002104">
    <property type="entry name" value="Integrase_catalytic"/>
</dbReference>
<keyword evidence="3" id="KW-0233">DNA recombination</keyword>
<dbReference type="PANTHER" id="PTHR30349">
    <property type="entry name" value="PHAGE INTEGRASE-RELATED"/>
    <property type="match status" value="1"/>
</dbReference>
<dbReference type="InterPro" id="IPR011010">
    <property type="entry name" value="DNA_brk_join_enz"/>
</dbReference>
<organism evidence="5 6">
    <name type="scientific">Spirosoma liriopis</name>
    <dbReference type="NCBI Taxonomy" id="2937440"/>
    <lineage>
        <taxon>Bacteria</taxon>
        <taxon>Pseudomonadati</taxon>
        <taxon>Bacteroidota</taxon>
        <taxon>Cytophagia</taxon>
        <taxon>Cytophagales</taxon>
        <taxon>Cytophagaceae</taxon>
        <taxon>Spirosoma</taxon>
    </lineage>
</organism>
<dbReference type="PROSITE" id="PS51898">
    <property type="entry name" value="TYR_RECOMBINASE"/>
    <property type="match status" value="1"/>
</dbReference>
<keyword evidence="6" id="KW-1185">Reference proteome</keyword>
<sequence length="421" mass="47887">MMFNKQVQKATKLVQQGAKVQFSKCSVNFFVRSRSSTIYYRVKVNGQFGTDRTTGIKAKLGEFNTESLVIKNNPSDSTRLNQLKNSILRVFTERDLTGRSLEPDVIRDIALGLRGHDSTIPSLIEGIELYLQQKELLLGNGLSVGSVKRYQGYRNLLVRFVTVTYGPKATFDQLKPALEHDLISYLKGNRGFSHNYALKVFQFLKTILEYAVSHEWAERNVLRTARLRKYYKPVETLTMDDLSQLKGIGLIEPNAAMVRDVFLFCCYTGMAYADVAELKAHHIVTVNEVKCVLKDRQKSGIQAFTPLFPEALSILDKYATNELCVMKGVLLPVLSNQKMNNWLKVIGNLAGIKKPLHTHLARKTFTMYAEELGFSLNDMATMLGHTHTAMTEKHYYQRRREPVISKFKSIFVNPDPQRQAS</sequence>
<dbReference type="Gene3D" id="1.10.443.10">
    <property type="entry name" value="Intergrase catalytic core"/>
    <property type="match status" value="1"/>
</dbReference>
<dbReference type="Pfam" id="PF00589">
    <property type="entry name" value="Phage_integrase"/>
    <property type="match status" value="1"/>
</dbReference>
<accession>A0ABT0HWK7</accession>
<keyword evidence="2" id="KW-0238">DNA-binding</keyword>
<dbReference type="InterPro" id="IPR025269">
    <property type="entry name" value="SAM-like_dom"/>
</dbReference>
<dbReference type="Pfam" id="PF13102">
    <property type="entry name" value="Phage_int_SAM_5"/>
    <property type="match status" value="1"/>
</dbReference>
<dbReference type="CDD" id="cd01185">
    <property type="entry name" value="INTN1_C_like"/>
    <property type="match status" value="1"/>
</dbReference>
<evidence type="ECO:0000313" key="5">
    <source>
        <dbReference type="EMBL" id="MCK8495905.1"/>
    </source>
</evidence>
<dbReference type="SUPFAM" id="SSF56349">
    <property type="entry name" value="DNA breaking-rejoining enzymes"/>
    <property type="match status" value="1"/>
</dbReference>
<reference evidence="5 6" key="1">
    <citation type="submission" date="2022-04" db="EMBL/GenBank/DDBJ databases">
        <title>Spirosoma sp. strain RP8 genome sequencing and assembly.</title>
        <authorList>
            <person name="Jung Y."/>
        </authorList>
    </citation>
    <scope>NUCLEOTIDE SEQUENCE [LARGE SCALE GENOMIC DNA]</scope>
    <source>
        <strain evidence="5 6">RP8</strain>
    </source>
</reference>
<gene>
    <name evidence="5" type="ORF">M0L20_28825</name>
</gene>
<feature type="domain" description="Tyr recombinase" evidence="4">
    <location>
        <begin position="232"/>
        <end position="408"/>
    </location>
</feature>
<name>A0ABT0HWK7_9BACT</name>
<dbReference type="PANTHER" id="PTHR30349:SF64">
    <property type="entry name" value="PROPHAGE INTEGRASE INTD-RELATED"/>
    <property type="match status" value="1"/>
</dbReference>
<evidence type="ECO:0000256" key="3">
    <source>
        <dbReference type="ARBA" id="ARBA00023172"/>
    </source>
</evidence>
<proteinExistence type="inferred from homology"/>
<dbReference type="RefSeq" id="WP_248480715.1">
    <property type="nucleotide sequence ID" value="NZ_JALPRF010000013.1"/>
</dbReference>
<dbReference type="Gene3D" id="1.10.150.130">
    <property type="match status" value="1"/>
</dbReference>